<dbReference type="GO" id="GO:0016020">
    <property type="term" value="C:membrane"/>
    <property type="evidence" value="ECO:0007669"/>
    <property type="project" value="UniProtKB-SubCell"/>
</dbReference>
<keyword evidence="3 6" id="KW-0812">Transmembrane</keyword>
<evidence type="ECO:0000256" key="5">
    <source>
        <dbReference type="ARBA" id="ARBA00023136"/>
    </source>
</evidence>
<feature type="transmembrane region" description="Helical" evidence="6">
    <location>
        <begin position="218"/>
        <end position="238"/>
    </location>
</feature>
<feature type="domain" description="EamA" evidence="7">
    <location>
        <begin position="158"/>
        <end position="287"/>
    </location>
</feature>
<evidence type="ECO:0000259" key="7">
    <source>
        <dbReference type="Pfam" id="PF00892"/>
    </source>
</evidence>
<feature type="transmembrane region" description="Helical" evidence="6">
    <location>
        <begin position="106"/>
        <end position="122"/>
    </location>
</feature>
<evidence type="ECO:0000256" key="6">
    <source>
        <dbReference type="SAM" id="Phobius"/>
    </source>
</evidence>
<organism evidence="8 9">
    <name type="scientific">Marinobacterium nitratireducens</name>
    <dbReference type="NCBI Taxonomy" id="518897"/>
    <lineage>
        <taxon>Bacteria</taxon>
        <taxon>Pseudomonadati</taxon>
        <taxon>Pseudomonadota</taxon>
        <taxon>Gammaproteobacteria</taxon>
        <taxon>Oceanospirillales</taxon>
        <taxon>Oceanospirillaceae</taxon>
        <taxon>Marinobacterium</taxon>
    </lineage>
</organism>
<comment type="similarity">
    <text evidence="2">Belongs to the EamA transporter family.</text>
</comment>
<comment type="subcellular location">
    <subcellularLocation>
        <location evidence="1">Membrane</location>
        <topology evidence="1">Multi-pass membrane protein</topology>
    </subcellularLocation>
</comment>
<dbReference type="SUPFAM" id="SSF103481">
    <property type="entry name" value="Multidrug resistance efflux transporter EmrE"/>
    <property type="match status" value="2"/>
</dbReference>
<dbReference type="EMBL" id="BMLT01000011">
    <property type="protein sequence ID" value="GGO86794.1"/>
    <property type="molecule type" value="Genomic_DNA"/>
</dbReference>
<dbReference type="InterPro" id="IPR037185">
    <property type="entry name" value="EmrE-like"/>
</dbReference>
<feature type="transmembrane region" description="Helical" evidence="6">
    <location>
        <begin position="36"/>
        <end position="55"/>
    </location>
</feature>
<dbReference type="PANTHER" id="PTHR32322">
    <property type="entry name" value="INNER MEMBRANE TRANSPORTER"/>
    <property type="match status" value="1"/>
</dbReference>
<keyword evidence="4 6" id="KW-1133">Transmembrane helix</keyword>
<evidence type="ECO:0000313" key="9">
    <source>
        <dbReference type="Proteomes" id="UP000599578"/>
    </source>
</evidence>
<sequence>MTEKSQGRALVLGLAAVLLWSTVATAFKLALAYLTPLQLLAIASVVSTLVLALAVSWQRAWGDVGEAWRNGRWRYIGLGFLNPFFYYFILFKAYDLLPAQQAQPLNYTWALTLSLLAVPLLGQRLHGRDFVAMAMGYGGVLVIATRGDVLGLQFDSPLGVALALGSTIIWALYWILNARSQESPVVGLLLCFLTGLPWVLAAAWLSDGFPQDWNGVTAAVYVGFFEMGVTFMLWLGALKTAVHASRVSNLIFLSPFLSLIFISQILGESIHPTVYIGLLLIVGGVILQQWKRRN</sequence>
<name>A0A917ZNE1_9GAMM</name>
<feature type="transmembrane region" description="Helical" evidence="6">
    <location>
        <begin position="158"/>
        <end position="176"/>
    </location>
</feature>
<feature type="transmembrane region" description="Helical" evidence="6">
    <location>
        <begin position="250"/>
        <end position="267"/>
    </location>
</feature>
<gene>
    <name evidence="8" type="ORF">GCM10011348_38510</name>
</gene>
<dbReference type="Pfam" id="PF00892">
    <property type="entry name" value="EamA"/>
    <property type="match status" value="2"/>
</dbReference>
<feature type="domain" description="EamA" evidence="7">
    <location>
        <begin position="9"/>
        <end position="144"/>
    </location>
</feature>
<reference evidence="8 9" key="1">
    <citation type="journal article" date="2014" name="Int. J. Syst. Evol. Microbiol.">
        <title>Complete genome sequence of Corynebacterium casei LMG S-19264T (=DSM 44701T), isolated from a smear-ripened cheese.</title>
        <authorList>
            <consortium name="US DOE Joint Genome Institute (JGI-PGF)"/>
            <person name="Walter F."/>
            <person name="Albersmeier A."/>
            <person name="Kalinowski J."/>
            <person name="Ruckert C."/>
        </authorList>
    </citation>
    <scope>NUCLEOTIDE SEQUENCE [LARGE SCALE GENOMIC DNA]</scope>
    <source>
        <strain evidence="8 9">CGMCC 1.7286</strain>
    </source>
</reference>
<dbReference type="InterPro" id="IPR050638">
    <property type="entry name" value="AA-Vitamin_Transporters"/>
</dbReference>
<feature type="transmembrane region" description="Helical" evidence="6">
    <location>
        <begin position="75"/>
        <end position="94"/>
    </location>
</feature>
<dbReference type="Proteomes" id="UP000599578">
    <property type="component" value="Unassembled WGS sequence"/>
</dbReference>
<dbReference type="AlphaFoldDB" id="A0A917ZNE1"/>
<feature type="transmembrane region" description="Helical" evidence="6">
    <location>
        <begin position="185"/>
        <end position="206"/>
    </location>
</feature>
<dbReference type="PANTHER" id="PTHR32322:SF2">
    <property type="entry name" value="EAMA DOMAIN-CONTAINING PROTEIN"/>
    <property type="match status" value="1"/>
</dbReference>
<feature type="transmembrane region" description="Helical" evidence="6">
    <location>
        <begin position="129"/>
        <end position="146"/>
    </location>
</feature>
<comment type="caution">
    <text evidence="8">The sequence shown here is derived from an EMBL/GenBank/DDBJ whole genome shotgun (WGS) entry which is preliminary data.</text>
</comment>
<evidence type="ECO:0000256" key="4">
    <source>
        <dbReference type="ARBA" id="ARBA00022989"/>
    </source>
</evidence>
<accession>A0A917ZNE1</accession>
<feature type="transmembrane region" description="Helical" evidence="6">
    <location>
        <begin position="273"/>
        <end position="290"/>
    </location>
</feature>
<evidence type="ECO:0000313" key="8">
    <source>
        <dbReference type="EMBL" id="GGO86794.1"/>
    </source>
</evidence>
<protein>
    <submittedName>
        <fullName evidence="8">Membrane protein</fullName>
    </submittedName>
</protein>
<proteinExistence type="inferred from homology"/>
<keyword evidence="5 6" id="KW-0472">Membrane</keyword>
<evidence type="ECO:0000256" key="1">
    <source>
        <dbReference type="ARBA" id="ARBA00004141"/>
    </source>
</evidence>
<evidence type="ECO:0000256" key="3">
    <source>
        <dbReference type="ARBA" id="ARBA00022692"/>
    </source>
</evidence>
<dbReference type="InterPro" id="IPR000620">
    <property type="entry name" value="EamA_dom"/>
</dbReference>
<keyword evidence="9" id="KW-1185">Reference proteome</keyword>
<evidence type="ECO:0000256" key="2">
    <source>
        <dbReference type="ARBA" id="ARBA00007362"/>
    </source>
</evidence>
<dbReference type="RefSeq" id="WP_188862250.1">
    <property type="nucleotide sequence ID" value="NZ_BMLT01000011.1"/>
</dbReference>